<keyword evidence="2" id="KW-1185">Reference proteome</keyword>
<comment type="caution">
    <text evidence="1">The sequence shown here is derived from an EMBL/GenBank/DDBJ whole genome shotgun (WGS) entry which is preliminary data.</text>
</comment>
<protein>
    <submittedName>
        <fullName evidence="1">Uncharacterized protein</fullName>
    </submittedName>
</protein>
<proteinExistence type="predicted"/>
<dbReference type="Proteomes" id="UP001228044">
    <property type="component" value="Unassembled WGS sequence"/>
</dbReference>
<gene>
    <name evidence="1" type="ORF">QWJ38_20185</name>
</gene>
<accession>A0ABT8DWH5</accession>
<sequence length="85" mass="9551">MPMPAASMSEVRMAPRQQKLVIGGLLLAQLLVVLLYLVVADGVEQAQRRHLAQQQQAREQHRCGMLALRGEREQCRKALLLVAQH</sequence>
<dbReference type="RefSeq" id="WP_290360913.1">
    <property type="nucleotide sequence ID" value="NZ_JAUHHC010000005.1"/>
</dbReference>
<dbReference type="EMBL" id="JAUHHC010000005">
    <property type="protein sequence ID" value="MDN3922617.1"/>
    <property type="molecule type" value="Genomic_DNA"/>
</dbReference>
<organism evidence="1 2">
    <name type="scientific">Roseateles violae</name>
    <dbReference type="NCBI Taxonomy" id="3058042"/>
    <lineage>
        <taxon>Bacteria</taxon>
        <taxon>Pseudomonadati</taxon>
        <taxon>Pseudomonadota</taxon>
        <taxon>Betaproteobacteria</taxon>
        <taxon>Burkholderiales</taxon>
        <taxon>Sphaerotilaceae</taxon>
        <taxon>Roseateles</taxon>
    </lineage>
</organism>
<reference evidence="1 2" key="1">
    <citation type="submission" date="2023-06" db="EMBL/GenBank/DDBJ databases">
        <title>Pelomonas sp. PFR6 16S ribosomal RNA gene Genome sequencing and assembly.</title>
        <authorList>
            <person name="Woo H."/>
        </authorList>
    </citation>
    <scope>NUCLEOTIDE SEQUENCE [LARGE SCALE GENOMIC DNA]</scope>
    <source>
        <strain evidence="1 2">PFR6</strain>
    </source>
</reference>
<evidence type="ECO:0000313" key="1">
    <source>
        <dbReference type="EMBL" id="MDN3922617.1"/>
    </source>
</evidence>
<evidence type="ECO:0000313" key="2">
    <source>
        <dbReference type="Proteomes" id="UP001228044"/>
    </source>
</evidence>
<name>A0ABT8DWH5_9BURK</name>